<feature type="region of interest" description="Disordered" evidence="1">
    <location>
        <begin position="1"/>
        <end position="107"/>
    </location>
</feature>
<sequence length="107" mass="10507">MGIGDSIGKAAENAMEDLAGTSKPTDKTDVPDPADPNGDVEVHSSLSEGSNAMEAEKKKAPGLKTGAAPAPVSSSPLGGDADETDNDRADDGGLAGDATAPTETGRG</sequence>
<evidence type="ECO:0000313" key="2">
    <source>
        <dbReference type="EMBL" id="GGH95677.1"/>
    </source>
</evidence>
<dbReference type="RefSeq" id="WP_188571617.1">
    <property type="nucleotide sequence ID" value="NZ_BMFW01000008.1"/>
</dbReference>
<keyword evidence="3" id="KW-1185">Reference proteome</keyword>
<proteinExistence type="predicted"/>
<protein>
    <recommendedName>
        <fullName evidence="4">MT0933-like antitoxin protein</fullName>
    </recommendedName>
</protein>
<evidence type="ECO:0008006" key="4">
    <source>
        <dbReference type="Google" id="ProtNLM"/>
    </source>
</evidence>
<comment type="caution">
    <text evidence="2">The sequence shown here is derived from an EMBL/GenBank/DDBJ whole genome shotgun (WGS) entry which is preliminary data.</text>
</comment>
<accession>A0ABQ2ATH5</accession>
<evidence type="ECO:0000256" key="1">
    <source>
        <dbReference type="SAM" id="MobiDB-lite"/>
    </source>
</evidence>
<gene>
    <name evidence="2" type="ORF">GCM10007170_21760</name>
</gene>
<evidence type="ECO:0000313" key="3">
    <source>
        <dbReference type="Proteomes" id="UP000643279"/>
    </source>
</evidence>
<reference evidence="3" key="1">
    <citation type="journal article" date="2019" name="Int. J. Syst. Evol. Microbiol.">
        <title>The Global Catalogue of Microorganisms (GCM) 10K type strain sequencing project: providing services to taxonomists for standard genome sequencing and annotation.</title>
        <authorList>
            <consortium name="The Broad Institute Genomics Platform"/>
            <consortium name="The Broad Institute Genome Sequencing Center for Infectious Disease"/>
            <person name="Wu L."/>
            <person name="Ma J."/>
        </authorList>
    </citation>
    <scope>NUCLEOTIDE SEQUENCE [LARGE SCALE GENOMIC DNA]</scope>
    <source>
        <strain evidence="3">CGMCC 1.12778</strain>
    </source>
</reference>
<name>A0ABQ2ATH5_9MICC</name>
<dbReference type="EMBL" id="BMFW01000008">
    <property type="protein sequence ID" value="GGH95677.1"/>
    <property type="molecule type" value="Genomic_DNA"/>
</dbReference>
<organism evidence="2 3">
    <name type="scientific">Arthrobacter liuii</name>
    <dbReference type="NCBI Taxonomy" id="1476996"/>
    <lineage>
        <taxon>Bacteria</taxon>
        <taxon>Bacillati</taxon>
        <taxon>Actinomycetota</taxon>
        <taxon>Actinomycetes</taxon>
        <taxon>Micrococcales</taxon>
        <taxon>Micrococcaceae</taxon>
        <taxon>Arthrobacter</taxon>
    </lineage>
</organism>
<dbReference type="Proteomes" id="UP000643279">
    <property type="component" value="Unassembled WGS sequence"/>
</dbReference>